<proteinExistence type="predicted"/>
<accession>A0A1C6TZ34</accession>
<dbReference type="Proteomes" id="UP000199343">
    <property type="component" value="Unassembled WGS sequence"/>
</dbReference>
<dbReference type="RefSeq" id="WP_091619917.1">
    <property type="nucleotide sequence ID" value="NZ_CP109071.1"/>
</dbReference>
<dbReference type="EMBL" id="CP109071">
    <property type="protein sequence ID" value="WSA33171.1"/>
    <property type="molecule type" value="Genomic_DNA"/>
</dbReference>
<evidence type="ECO:0000313" key="3">
    <source>
        <dbReference type="Proteomes" id="UP000199343"/>
    </source>
</evidence>
<dbReference type="Proteomes" id="UP001334804">
    <property type="component" value="Chromosome"/>
</dbReference>
<sequence>MGRSLTIRCFPTTTSDEISRGIPFWASISLGFTDEHYHLSCPHCATRLAIVIGEYGHYSAIRDHNNGDISRLPLDPITAQDLTGIGRWMYDTAAAGGDTALAHGLTYLFGRARCGMCGSRFKLADWFEAENSPAQPIDPILPPTDRST</sequence>
<evidence type="ECO:0000313" key="4">
    <source>
        <dbReference type="Proteomes" id="UP001334804"/>
    </source>
</evidence>
<protein>
    <submittedName>
        <fullName evidence="1">Uncharacterized protein</fullName>
    </submittedName>
</protein>
<name>A0A1C6TZ34_9ACTN</name>
<dbReference type="OrthoDB" id="796912at2"/>
<evidence type="ECO:0000313" key="2">
    <source>
        <dbReference type="EMBL" id="WSA33171.1"/>
    </source>
</evidence>
<dbReference type="STRING" id="47871.GA0070608_0166"/>
<organism evidence="1 3">
    <name type="scientific">Micromonospora peucetia</name>
    <dbReference type="NCBI Taxonomy" id="47871"/>
    <lineage>
        <taxon>Bacteria</taxon>
        <taxon>Bacillati</taxon>
        <taxon>Actinomycetota</taxon>
        <taxon>Actinomycetes</taxon>
        <taxon>Micromonosporales</taxon>
        <taxon>Micromonosporaceae</taxon>
        <taxon>Micromonospora</taxon>
    </lineage>
</organism>
<evidence type="ECO:0000313" key="1">
    <source>
        <dbReference type="EMBL" id="SCL47100.1"/>
    </source>
</evidence>
<gene>
    <name evidence="1" type="ORF">GA0070608_0166</name>
    <name evidence="2" type="ORF">OIE14_03590</name>
</gene>
<dbReference type="AlphaFoldDB" id="A0A1C6TZ34"/>
<keyword evidence="4" id="KW-1185">Reference proteome</keyword>
<reference evidence="2 4" key="2">
    <citation type="submission" date="2022-10" db="EMBL/GenBank/DDBJ databases">
        <title>The complete genomes of actinobacterial strains from the NBC collection.</title>
        <authorList>
            <person name="Joergensen T.S."/>
            <person name="Alvarez Arevalo M."/>
            <person name="Sterndorff E.B."/>
            <person name="Faurdal D."/>
            <person name="Vuksanovic O."/>
            <person name="Mourched A.-S."/>
            <person name="Charusanti P."/>
            <person name="Shaw S."/>
            <person name="Blin K."/>
            <person name="Weber T."/>
        </authorList>
    </citation>
    <scope>NUCLEOTIDE SEQUENCE [LARGE SCALE GENOMIC DNA]</scope>
    <source>
        <strain evidence="2 4">NBC 01809</strain>
    </source>
</reference>
<dbReference type="EMBL" id="FMIC01000002">
    <property type="protein sequence ID" value="SCL47100.1"/>
    <property type="molecule type" value="Genomic_DNA"/>
</dbReference>
<reference evidence="1 3" key="1">
    <citation type="submission" date="2016-06" db="EMBL/GenBank/DDBJ databases">
        <authorList>
            <person name="Kjaerup R.B."/>
            <person name="Dalgaard T.S."/>
            <person name="Juul-Madsen H.R."/>
        </authorList>
    </citation>
    <scope>NUCLEOTIDE SEQUENCE [LARGE SCALE GENOMIC DNA]</scope>
    <source>
        <strain evidence="1 3">DSM 43363</strain>
    </source>
</reference>